<proteinExistence type="predicted"/>
<comment type="caution">
    <text evidence="1">The sequence shown here is derived from an EMBL/GenBank/DDBJ whole genome shotgun (WGS) entry which is preliminary data.</text>
</comment>
<gene>
    <name evidence="1" type="ORF">NM688_g277</name>
</gene>
<organism evidence="1 2">
    <name type="scientific">Phlebia brevispora</name>
    <dbReference type="NCBI Taxonomy" id="194682"/>
    <lineage>
        <taxon>Eukaryota</taxon>
        <taxon>Fungi</taxon>
        <taxon>Dikarya</taxon>
        <taxon>Basidiomycota</taxon>
        <taxon>Agaricomycotina</taxon>
        <taxon>Agaricomycetes</taxon>
        <taxon>Polyporales</taxon>
        <taxon>Meruliaceae</taxon>
        <taxon>Phlebia</taxon>
    </lineage>
</organism>
<name>A0ACC1TEW8_9APHY</name>
<protein>
    <submittedName>
        <fullName evidence="1">Uncharacterized protein</fullName>
    </submittedName>
</protein>
<sequence>MSQVVAEAELVPAQLDPSILCLSEFDKEFLRDAIAQDEEEMKAKIIEIQKIAYAKYPYPCILGFHFVTLFMAINSVYPYVVETGKTGNSLFLDIGCCMGTDLRKLVKDGYPVSNLIGCDIRQEFIDCGHQLFHDRNECKIRFFIEDIFTLPYPLPSSFAPPSESLDLLSLVGRLTHIHVGALFHLYGEDIQYSLALRVTSLLKRQPGAVIFGRHQGLDKEGLILDPNGAQIRYGHSAESWKILWHRVFSEIESSSFADEHVRADAVLLDGYRGKEYAELDAPCLARAYNKGPSKMLYWSVRIVPVSVLTMVNVEMRNSMAPPKIVAILSRGYRHLESTTMSATTPSTSKDTVSKLRPLGLLERYHVTLHQIGFDSCVVVSAQYKAERPLSKALVYGALKYAIEHQVKLGVQIDVSKAPRFTRLKTIDLSRAVDIATEMQPLQDLFSSHLSTPFQLGTDTPLWRLTVLPDNTVIFVYHHATGDGQSGLAFHHIFLAGLNTLSETAPDPSDGIVTVPTTLIIEPPTEKLTNTSVSLKTFFHVFFELLAPISWTPASSAWTANPVVKQPSIATNAHAWEISAEDAKLFLQLCRSHDTTLTGALHTLGVLVLSRFLVASGQSKRYKTIATCIPISLRRYTGMPPEAMCDQASAIYPYVPFLYQTEHENPVDAFPWQTSARFSNTIQGTMKESLEGVGTIKYLYTLGISRKYFLDMLGKKRDVALSFSNVGRFPSAADGAAQGPWGIGSMHFGQCDSVYGAAMKTNIVGSPSGTINIVFTWAPGAMDDATAEAYIAGFKEEFHSLNTSLALTLPPAYDAHSSATGRASGGAYEHLLAKLHRTSLYLLSYDNLGLSEPFESAMPQNTREVPLDPAPLDPSLLTLSDGEQAFLQEIITPEDNKLKRKVLEVQKIAYAQQPYPCIRAFHFLNHIMSLNPAYPKVLEYGKSGHTLLLDLGCCMGTDVRKIVKDGYPPSDVFGCDLRQVFIDLGYQLYDDRNKCQIRFFADDIFELPYPEVASTTQADSGDLILRSLVGKLTHIYTGALFHLFDEAGQYALALRLTILLKTEPGAVIFGQHQGLDEEGLIDDHARKLRYGHSAQSWPVFWQRVFSEVESPEFAREHVRVEAVLTEGFSSTVLGIPRRAQMLSTHRRRTVVKSDALEEQAHAQSDPWAIIDKTMKGLDEDKIHDCKEDMDTLLVFAGLYSAVLTSFLVQSYQNLLQNPQEVMVDLLRQISSQTSSYTLSNGYLNSTASPFSLASSGPFQPAITDVRVNTCWFASLILSLSTASFGILVKQWAQEYLTIHRTVPQVRIRIRLFRYHGIQEWKLFDIAAALPLVLQLSLALFFTGLCFFTSEINPTLSTTSLCLVCGWAMLFSFTFVAPLMSARCPYNTAFLKSAFRRLRPHVRTLAMVSRRSTSYVRFRISSATHQVFQLLTHVSYSFTAALQSFVHSLPSFRTLLRPLRKLVCALLRTVSTAQDTAPENPVLTERQPGSTIPPNQRMSVAHSASSLDPSEAETESSLSLYEEQVIRELTGRFVLKERTVAIEEDELHVAEDRDMVIFRNVDAVLQDDGLLATIRGALQRQPPRGEDVLGFVVSALNSRLGTYMDGSGSGHIFSQGMSAKLEQLASSTRHAFISILSDAVERRMEDDCISDVIKLIIVLAQEGISLPESSTFVLQQFISRSDTSGCWVLAQYVIAPDKATEHWQKRTFSVLNNILRTLDPGTLKLIIHWTYLDFDDPTLESNTYGRILDQVEGAYTSDVDLERKVSLPVLEVLLDLTSPMLQDLVKDVLNSESKQLDKSTLYRIRELLQFFLDAVPIIEQEASFDRWYSPRMDQIDTFINSFFASGVLRSVLFECLEAHRGYFSSESLRYIIEHPAYTASSSLTDDRRAHILLSFAEYLEGQRSRRASRSVYATLLIYSVSLQFSTNDKHRALEKRISHSVAKHLEESNEIDVRETPSGRSIAILAHSILSDIDEHDEHHVSLDDIAARRDEFEQFSTRHINEEDNLYARWKERFDVNDSVYPDAMIAALRGLSGNTTDSFGRTFWRIRRLEDIGRAYQNPPTASVQKPTAYSASAIRGIEDAHVLEEVDM</sequence>
<keyword evidence="2" id="KW-1185">Reference proteome</keyword>
<dbReference type="EMBL" id="JANHOG010000020">
    <property type="protein sequence ID" value="KAJ3559535.1"/>
    <property type="molecule type" value="Genomic_DNA"/>
</dbReference>
<evidence type="ECO:0000313" key="1">
    <source>
        <dbReference type="EMBL" id="KAJ3559535.1"/>
    </source>
</evidence>
<accession>A0ACC1TEW8</accession>
<dbReference type="Proteomes" id="UP001148662">
    <property type="component" value="Unassembled WGS sequence"/>
</dbReference>
<evidence type="ECO:0000313" key="2">
    <source>
        <dbReference type="Proteomes" id="UP001148662"/>
    </source>
</evidence>
<reference evidence="1" key="1">
    <citation type="submission" date="2022-07" db="EMBL/GenBank/DDBJ databases">
        <title>Genome Sequence of Phlebia brevispora.</title>
        <authorList>
            <person name="Buettner E."/>
        </authorList>
    </citation>
    <scope>NUCLEOTIDE SEQUENCE</scope>
    <source>
        <strain evidence="1">MPL23</strain>
    </source>
</reference>